<feature type="domain" description="Gp28/Gp37-like" evidence="1">
    <location>
        <begin position="3"/>
        <end position="338"/>
    </location>
</feature>
<comment type="caution">
    <text evidence="2">The sequence shown here is derived from an EMBL/GenBank/DDBJ whole genome shotgun (WGS) entry which is preliminary data.</text>
</comment>
<gene>
    <name evidence="2" type="ORF">BEI59_16235</name>
</gene>
<organism evidence="2 3">
    <name type="scientific">Eisenbergiella tayi</name>
    <dbReference type="NCBI Taxonomy" id="1432052"/>
    <lineage>
        <taxon>Bacteria</taxon>
        <taxon>Bacillati</taxon>
        <taxon>Bacillota</taxon>
        <taxon>Clostridia</taxon>
        <taxon>Lachnospirales</taxon>
        <taxon>Lachnospiraceae</taxon>
        <taxon>Eisenbergiella</taxon>
    </lineage>
</organism>
<sequence>MEIIVYDRNLYRLGTIENHTSLQWHRKYYECGTFELHAPATEDNIRLLQPGNVIRPKGKDEAAVIRGDQTEEESTLVNEIVRNGYFLPIYFNDRLTGPMFTFNGTCEDAMRYMINRMAAVPLLEVAPGIGDATKITFQATYKNVLTYLSKIARYCELGFRVVPDFKGKKMTFETYKGIDRTTKQGTKPRVIFSESYNNLNRAKHTYSDETAKTKIVVGGAGDGADRIYVTVGGGTGFDLREEFLDAKDINKDDFSTNAEYLEALRIRGEQYKAENAVIENIEAEVEAEVNFIYGTDYDLGDIVTVEKAKWNKVLNLRITELCEVYEYGGMYVVPTFGDALPTTINWDN</sequence>
<reference evidence="2 3" key="1">
    <citation type="submission" date="2016-08" db="EMBL/GenBank/DDBJ databases">
        <authorList>
            <person name="Seilhamer J.J."/>
        </authorList>
    </citation>
    <scope>NUCLEOTIDE SEQUENCE [LARGE SCALE GENOMIC DNA]</scope>
    <source>
        <strain evidence="2 3">NML150140-1</strain>
    </source>
</reference>
<dbReference type="InterPro" id="IPR029432">
    <property type="entry name" value="Gp28/Gp37-like_dom"/>
</dbReference>
<dbReference type="Pfam" id="PF14594">
    <property type="entry name" value="Sipho_Gp37"/>
    <property type="match status" value="1"/>
</dbReference>
<protein>
    <recommendedName>
        <fullName evidence="1">Gp28/Gp37-like domain-containing protein</fullName>
    </recommendedName>
</protein>
<evidence type="ECO:0000259" key="1">
    <source>
        <dbReference type="Pfam" id="PF14594"/>
    </source>
</evidence>
<proteinExistence type="predicted"/>
<dbReference type="RefSeq" id="WP_008722356.1">
    <property type="nucleotide sequence ID" value="NZ_MEHA01000011.1"/>
</dbReference>
<dbReference type="AlphaFoldDB" id="A0A1E3UGL6"/>
<name>A0A1E3UGL6_9FIRM</name>
<dbReference type="EMBL" id="MEHA01000011">
    <property type="protein sequence ID" value="ODR50401.1"/>
    <property type="molecule type" value="Genomic_DNA"/>
</dbReference>
<accession>A0A1E3UGL6</accession>
<dbReference type="Proteomes" id="UP000094271">
    <property type="component" value="Unassembled WGS sequence"/>
</dbReference>
<dbReference type="OrthoDB" id="9255846at2"/>
<evidence type="ECO:0000313" key="3">
    <source>
        <dbReference type="Proteomes" id="UP000094271"/>
    </source>
</evidence>
<evidence type="ECO:0000313" key="2">
    <source>
        <dbReference type="EMBL" id="ODR50401.1"/>
    </source>
</evidence>